<gene>
    <name evidence="1" type="ORF">METZ01_LOCUS487327</name>
</gene>
<accession>A0A383CR00</accession>
<dbReference type="EMBL" id="UINC01210830">
    <property type="protein sequence ID" value="SVE34473.1"/>
    <property type="molecule type" value="Genomic_DNA"/>
</dbReference>
<proteinExistence type="predicted"/>
<name>A0A383CR00_9ZZZZ</name>
<feature type="non-terminal residue" evidence="1">
    <location>
        <position position="1"/>
    </location>
</feature>
<evidence type="ECO:0000313" key="1">
    <source>
        <dbReference type="EMBL" id="SVE34473.1"/>
    </source>
</evidence>
<organism evidence="1">
    <name type="scientific">marine metagenome</name>
    <dbReference type="NCBI Taxonomy" id="408172"/>
    <lineage>
        <taxon>unclassified sequences</taxon>
        <taxon>metagenomes</taxon>
        <taxon>ecological metagenomes</taxon>
    </lineage>
</organism>
<feature type="non-terminal residue" evidence="1">
    <location>
        <position position="239"/>
    </location>
</feature>
<reference evidence="1" key="1">
    <citation type="submission" date="2018-05" db="EMBL/GenBank/DDBJ databases">
        <authorList>
            <person name="Lanie J.A."/>
            <person name="Ng W.-L."/>
            <person name="Kazmierczak K.M."/>
            <person name="Andrzejewski T.M."/>
            <person name="Davidsen T.M."/>
            <person name="Wayne K.J."/>
            <person name="Tettelin H."/>
            <person name="Glass J.I."/>
            <person name="Rusch D."/>
            <person name="Podicherti R."/>
            <person name="Tsui H.-C.T."/>
            <person name="Winkler M.E."/>
        </authorList>
    </citation>
    <scope>NUCLEOTIDE SEQUENCE</scope>
</reference>
<dbReference type="AlphaFoldDB" id="A0A383CR00"/>
<sequence>EPLTPDGRAPFELSCDEHPHVVALGVEGSPENTSPGELRQSHSHLWLMNLDGSVQTDFGEWLSSERVGTPMGPQPHPFGRGTVFSLHDDRLYVGSSERFEIEVRSLDGTLLRILRGPELDLTITDEVRREYEDVILEQTLPQFRSAAREGLAGLPWPDKGPAYTALRIDSSGLIWLQQRTPPGDAPETWSIMDPAEGYLGEFTLPNRARLLDLGADYLLVLFPSEFDVERVVLLSFDRG</sequence>
<protein>
    <submittedName>
        <fullName evidence="1">Uncharacterized protein</fullName>
    </submittedName>
</protein>